<dbReference type="PANTHER" id="PTHR43792:SF1">
    <property type="entry name" value="N-ACETYLTRANSFERASE DOMAIN-CONTAINING PROTEIN"/>
    <property type="match status" value="1"/>
</dbReference>
<accession>A0A0H3F6F0</accession>
<dbReference type="Proteomes" id="UP000007257">
    <property type="component" value="Chromosome"/>
</dbReference>
<dbReference type="AlphaFoldDB" id="A0A0H3F6F0"/>
<dbReference type="eggNOG" id="COG1670">
    <property type="taxonomic scope" value="Bacteria"/>
</dbReference>
<dbReference type="PROSITE" id="PS51186">
    <property type="entry name" value="GNAT"/>
    <property type="match status" value="1"/>
</dbReference>
<dbReference type="PANTHER" id="PTHR43792">
    <property type="entry name" value="GNAT FAMILY, PUTATIVE (AFU_ORTHOLOGUE AFUA_3G00765)-RELATED-RELATED"/>
    <property type="match status" value="1"/>
</dbReference>
<evidence type="ECO:0000259" key="1">
    <source>
        <dbReference type="PROSITE" id="PS51186"/>
    </source>
</evidence>
<reference evidence="2 3" key="2">
    <citation type="journal article" date="2012" name="J. Bacteriol.">
        <title>Complete Genome Sequence of Rahnella sp. Strain Y9602, a Gammaproteobacterium Isolate from Metal- and Radionuclide-Contaminated Soil.</title>
        <authorList>
            <person name="Martinez R.J."/>
            <person name="Bruce D."/>
            <person name="Detter C."/>
            <person name="Goodwin L.A."/>
            <person name="Han J."/>
            <person name="Han C.S."/>
            <person name="Held B."/>
            <person name="Land M.L."/>
            <person name="Mikhailova N."/>
            <person name="Nolan M."/>
            <person name="Pennacchio L."/>
            <person name="Pitluck S."/>
            <person name="Tapia R."/>
            <person name="Woyke T."/>
            <person name="Sobecky P.A."/>
        </authorList>
    </citation>
    <scope>NUCLEOTIDE SEQUENCE [LARGE SCALE GENOMIC DNA]</scope>
    <source>
        <strain evidence="2 3">Y9602</strain>
    </source>
</reference>
<dbReference type="KEGG" id="rah:Rahaq_1133"/>
<evidence type="ECO:0000313" key="2">
    <source>
        <dbReference type="EMBL" id="ADW72756.1"/>
    </source>
</evidence>
<dbReference type="OrthoDB" id="7852312at2"/>
<dbReference type="RefSeq" id="WP_013574461.1">
    <property type="nucleotide sequence ID" value="NC_015061.1"/>
</dbReference>
<sequence>MILLSTPRLIMQPIQADDWAFFLRLYQTPDVMRFIGDIETHAQVHSRFEQRLGHWDRYSDFWLCLLIREKDTGAAVGLTGFFPDWRPYKQGEVGFILAPEHQRKGYAVESLREVLNFAFDQCGFHRLQANVLEGNDASRRVLEKCGFLMEGRLRDSYRIGDEWKNDWLLGLLASDPRPQ</sequence>
<dbReference type="HOGENOM" id="CLU_013985_3_1_6"/>
<dbReference type="InterPro" id="IPR051531">
    <property type="entry name" value="N-acetyltransferase"/>
</dbReference>
<organism evidence="2 3">
    <name type="scientific">Rahnella sp. (strain Y9602)</name>
    <dbReference type="NCBI Taxonomy" id="2703885"/>
    <lineage>
        <taxon>Bacteria</taxon>
        <taxon>Pseudomonadati</taxon>
        <taxon>Pseudomonadota</taxon>
        <taxon>Gammaproteobacteria</taxon>
        <taxon>Enterobacterales</taxon>
        <taxon>Yersiniaceae</taxon>
        <taxon>Rahnella</taxon>
    </lineage>
</organism>
<keyword evidence="2" id="KW-0808">Transferase</keyword>
<gene>
    <name evidence="2" type="ordered locus">Rahaq_1133</name>
</gene>
<dbReference type="Gene3D" id="3.40.630.30">
    <property type="match status" value="1"/>
</dbReference>
<dbReference type="CDD" id="cd04301">
    <property type="entry name" value="NAT_SF"/>
    <property type="match status" value="1"/>
</dbReference>
<dbReference type="EMBL" id="CP002505">
    <property type="protein sequence ID" value="ADW72756.1"/>
    <property type="molecule type" value="Genomic_DNA"/>
</dbReference>
<dbReference type="InterPro" id="IPR016181">
    <property type="entry name" value="Acyl_CoA_acyltransferase"/>
</dbReference>
<dbReference type="InterPro" id="IPR000182">
    <property type="entry name" value="GNAT_dom"/>
</dbReference>
<proteinExistence type="predicted"/>
<dbReference type="GO" id="GO:0016747">
    <property type="term" value="F:acyltransferase activity, transferring groups other than amino-acyl groups"/>
    <property type="evidence" value="ECO:0007669"/>
    <property type="project" value="InterPro"/>
</dbReference>
<feature type="domain" description="N-acetyltransferase" evidence="1">
    <location>
        <begin position="9"/>
        <end position="174"/>
    </location>
</feature>
<evidence type="ECO:0000313" key="3">
    <source>
        <dbReference type="Proteomes" id="UP000007257"/>
    </source>
</evidence>
<reference evidence="3" key="1">
    <citation type="submission" date="2011-01" db="EMBL/GenBank/DDBJ databases">
        <title>Complete sequence of chromosome of Rahnella sp. Y9602.</title>
        <authorList>
            <consortium name="US DOE Joint Genome Institute"/>
            <person name="Lucas S."/>
            <person name="Copeland A."/>
            <person name="Lapidus A."/>
            <person name="Cheng J.-F."/>
            <person name="Goodwin L."/>
            <person name="Pitluck S."/>
            <person name="Lu M."/>
            <person name="Detter J.C."/>
            <person name="Han C."/>
            <person name="Tapia R."/>
            <person name="Land M."/>
            <person name="Hauser L."/>
            <person name="Kyrpides N."/>
            <person name="Ivanova N."/>
            <person name="Ovchinnikova G."/>
            <person name="Pagani I."/>
            <person name="Sobecky P.A."/>
            <person name="Martinez R.J."/>
            <person name="Woyke T."/>
        </authorList>
    </citation>
    <scope>NUCLEOTIDE SEQUENCE [LARGE SCALE GENOMIC DNA]</scope>
    <source>
        <strain evidence="3">Y9602</strain>
    </source>
</reference>
<protein>
    <submittedName>
        <fullName evidence="2">GCN5-related N-acetyltransferase</fullName>
    </submittedName>
</protein>
<name>A0A0H3F6F0_RAHSY</name>
<dbReference type="SUPFAM" id="SSF55729">
    <property type="entry name" value="Acyl-CoA N-acyltransferases (Nat)"/>
    <property type="match status" value="1"/>
</dbReference>
<dbReference type="Pfam" id="PF13302">
    <property type="entry name" value="Acetyltransf_3"/>
    <property type="match status" value="1"/>
</dbReference>